<proteinExistence type="predicted"/>
<reference evidence="4 5" key="1">
    <citation type="journal article" date="2016" name="Front. Microbiol.">
        <title>Genome and transcriptome sequences reveal the specific parasitism of the nematophagous Purpureocillium lilacinum 36-1.</title>
        <authorList>
            <person name="Xie J."/>
            <person name="Li S."/>
            <person name="Mo C."/>
            <person name="Xiao X."/>
            <person name="Peng D."/>
            <person name="Wang G."/>
            <person name="Xiao Y."/>
        </authorList>
    </citation>
    <scope>NUCLEOTIDE SEQUENCE [LARGE SCALE GENOMIC DNA]</scope>
    <source>
        <strain evidence="4 5">36-1</strain>
    </source>
</reference>
<sequence>MARTLLLAGLLAAAGASAQSQFASPKFQYQGCILADSANAFPFQPPSMKAFGTFSAADCQAACEAAGATHAALGNGGCHCDDPKAAAASSPNANNKMALPPQNFKPVDEAECHTPCREGDAQAGKCGGCTDKFVYNLYSRVAGAAPVPVAAAAGDPAAESAAKAVAAVPTSPPQQNRKGEDGKEDCNCAESKADAASRADPATKVAPPPPAPPVPTTMAKVAVLTVTEPCTDSTAKPVTHAAVVSSAPPAPPVTKAIEDPATRTVEVCPGGSAAGCDPKPKQKDQTTTLTTMSRVTDIVRPSRTTAIADPWTQSASNTTKPANHSSKPADPPVSHPSKPADPPAIMNAGAALRPLGRFAELVCAGAFVLAVCLS</sequence>
<evidence type="ECO:0000313" key="4">
    <source>
        <dbReference type="EMBL" id="PWI76014.1"/>
    </source>
</evidence>
<feature type="chain" id="PRO_5015725463" description="WSC domain-containing protein" evidence="2">
    <location>
        <begin position="19"/>
        <end position="374"/>
    </location>
</feature>
<organism evidence="4 5">
    <name type="scientific">Purpureocillium lilacinum</name>
    <name type="common">Paecilomyces lilacinus</name>
    <dbReference type="NCBI Taxonomy" id="33203"/>
    <lineage>
        <taxon>Eukaryota</taxon>
        <taxon>Fungi</taxon>
        <taxon>Dikarya</taxon>
        <taxon>Ascomycota</taxon>
        <taxon>Pezizomycotina</taxon>
        <taxon>Sordariomycetes</taxon>
        <taxon>Hypocreomycetidae</taxon>
        <taxon>Hypocreales</taxon>
        <taxon>Ophiocordycipitaceae</taxon>
        <taxon>Purpureocillium</taxon>
    </lineage>
</organism>
<feature type="domain" description="WSC" evidence="3">
    <location>
        <begin position="26"/>
        <end position="138"/>
    </location>
</feature>
<feature type="compositionally biased region" description="Polar residues" evidence="1">
    <location>
        <begin position="311"/>
        <end position="326"/>
    </location>
</feature>
<dbReference type="AlphaFoldDB" id="A0A2U3END9"/>
<feature type="compositionally biased region" description="Pro residues" evidence="1">
    <location>
        <begin position="329"/>
        <end position="342"/>
    </location>
</feature>
<name>A0A2U3END9_PURLI</name>
<dbReference type="Proteomes" id="UP000245956">
    <property type="component" value="Unassembled WGS sequence"/>
</dbReference>
<feature type="compositionally biased region" description="Basic and acidic residues" evidence="1">
    <location>
        <begin position="177"/>
        <end position="197"/>
    </location>
</feature>
<protein>
    <recommendedName>
        <fullName evidence="3">WSC domain-containing protein</fullName>
    </recommendedName>
</protein>
<keyword evidence="2" id="KW-0732">Signal</keyword>
<evidence type="ECO:0000313" key="5">
    <source>
        <dbReference type="Proteomes" id="UP000245956"/>
    </source>
</evidence>
<dbReference type="InterPro" id="IPR002889">
    <property type="entry name" value="WSC_carb-bd"/>
</dbReference>
<evidence type="ECO:0000256" key="2">
    <source>
        <dbReference type="SAM" id="SignalP"/>
    </source>
</evidence>
<gene>
    <name evidence="4" type="ORF">PCL_06672</name>
</gene>
<feature type="region of interest" description="Disordered" evidence="1">
    <location>
        <begin position="300"/>
        <end position="342"/>
    </location>
</feature>
<feature type="signal peptide" evidence="2">
    <location>
        <begin position="1"/>
        <end position="18"/>
    </location>
</feature>
<feature type="region of interest" description="Disordered" evidence="1">
    <location>
        <begin position="165"/>
        <end position="216"/>
    </location>
</feature>
<dbReference type="SMART" id="SM00321">
    <property type="entry name" value="WSC"/>
    <property type="match status" value="1"/>
</dbReference>
<evidence type="ECO:0000256" key="1">
    <source>
        <dbReference type="SAM" id="MobiDB-lite"/>
    </source>
</evidence>
<evidence type="ECO:0000259" key="3">
    <source>
        <dbReference type="PROSITE" id="PS51212"/>
    </source>
</evidence>
<feature type="compositionally biased region" description="Pro residues" evidence="1">
    <location>
        <begin position="206"/>
        <end position="215"/>
    </location>
</feature>
<dbReference type="EMBL" id="LCWV01000002">
    <property type="protein sequence ID" value="PWI76014.1"/>
    <property type="molecule type" value="Genomic_DNA"/>
</dbReference>
<accession>A0A2U3END9</accession>
<comment type="caution">
    <text evidence="4">The sequence shown here is derived from an EMBL/GenBank/DDBJ whole genome shotgun (WGS) entry which is preliminary data.</text>
</comment>
<dbReference type="PROSITE" id="PS51212">
    <property type="entry name" value="WSC"/>
    <property type="match status" value="1"/>
</dbReference>